<dbReference type="AlphaFoldDB" id="A0A7H9AVR1"/>
<reference evidence="1 2" key="1">
    <citation type="submission" date="2020-07" db="EMBL/GenBank/DDBJ databases">
        <title>The yeast mating-type switching endonuclease HO is a domesticated member of an unorthodox homing genetic element family.</title>
        <authorList>
            <person name="Coughlan A.Y."/>
            <person name="Lombardi L."/>
            <person name="Braun-Galleani S."/>
            <person name="Martos A.R."/>
            <person name="Galeote V."/>
            <person name="Bigey F."/>
            <person name="Dequin S."/>
            <person name="Byrne K.P."/>
            <person name="Wolfe K.H."/>
        </authorList>
    </citation>
    <scope>NUCLEOTIDE SEQUENCE [LARGE SCALE GENOMIC DNA]</scope>
    <source>
        <strain evidence="1 2">NRRL Y-6702</strain>
    </source>
</reference>
<organism evidence="1 2">
    <name type="scientific">Zygotorulaspora mrakii</name>
    <name type="common">Zygosaccharomyces mrakii</name>
    <dbReference type="NCBI Taxonomy" id="42260"/>
    <lineage>
        <taxon>Eukaryota</taxon>
        <taxon>Fungi</taxon>
        <taxon>Dikarya</taxon>
        <taxon>Ascomycota</taxon>
        <taxon>Saccharomycotina</taxon>
        <taxon>Saccharomycetes</taxon>
        <taxon>Saccharomycetales</taxon>
        <taxon>Saccharomycetaceae</taxon>
        <taxon>Zygotorulaspora</taxon>
    </lineage>
</organism>
<dbReference type="GeneID" id="59234021"/>
<sequence length="76" mass="8892">MITSASEWVYNETLHGELQKRDRNKNKQESQIYQRRHVLFPPIVAGQFIPGSKEYIPLHHDGIVIGQLQMFTETLQ</sequence>
<dbReference type="KEGG" id="zmk:HG535_0A03240"/>
<gene>
    <name evidence="1" type="ORF">HG535_0A03240</name>
</gene>
<proteinExistence type="predicted"/>
<evidence type="ECO:0000313" key="2">
    <source>
        <dbReference type="Proteomes" id="UP000509704"/>
    </source>
</evidence>
<evidence type="ECO:0000313" key="1">
    <source>
        <dbReference type="EMBL" id="QLG70385.1"/>
    </source>
</evidence>
<dbReference type="EMBL" id="CP058604">
    <property type="protein sequence ID" value="QLG70385.1"/>
    <property type="molecule type" value="Genomic_DNA"/>
</dbReference>
<keyword evidence="2" id="KW-1185">Reference proteome</keyword>
<protein>
    <submittedName>
        <fullName evidence="1">Uncharacterized protein</fullName>
    </submittedName>
</protein>
<name>A0A7H9AVR1_ZYGMR</name>
<dbReference type="RefSeq" id="XP_037142113.1">
    <property type="nucleotide sequence ID" value="XM_037286218.1"/>
</dbReference>
<dbReference type="OrthoDB" id="4039380at2759"/>
<accession>A0A7H9AVR1</accession>
<dbReference type="Proteomes" id="UP000509704">
    <property type="component" value="Chromosome 1"/>
</dbReference>